<sequence>MNIVPIGDHALSVQLENVISPSVNRRVHRLYNALKQEQPTGIIECLPSYCALTVYYDPLKIKYERLCETIDTIFLHMNDELEKTIRTYYLPVCYDVSLGQDLERLAAEKELSVEKVVELHSDADYFIYMLGFTPGFPYLGGLNERLHTPRLETPRGKVEAGSVGIANAQTGIYSIDSPGGWNIIGKTPVPLFNVNSEEPALLAPGHLLRFEPVSHNEYIEIEESVSRGEYSIRIEEGQTHDY</sequence>
<dbReference type="Gene3D" id="3.30.1360.40">
    <property type="match status" value="1"/>
</dbReference>
<dbReference type="SUPFAM" id="SSF50891">
    <property type="entry name" value="Cyclophilin-like"/>
    <property type="match status" value="1"/>
</dbReference>
<evidence type="ECO:0000256" key="3">
    <source>
        <dbReference type="ARBA" id="ARBA00022840"/>
    </source>
</evidence>
<evidence type="ECO:0000313" key="6">
    <source>
        <dbReference type="Proteomes" id="UP000321051"/>
    </source>
</evidence>
<dbReference type="RefSeq" id="WP_079474139.1">
    <property type="nucleotide sequence ID" value="NZ_BJUN01000037.1"/>
</dbReference>
<accession>A0A510YD08</accession>
<keyword evidence="2 5" id="KW-0378">Hydrolase</keyword>
<dbReference type="Proteomes" id="UP000321051">
    <property type="component" value="Unassembled WGS sequence"/>
</dbReference>
<dbReference type="NCBIfam" id="TIGR00370">
    <property type="entry name" value="5-oxoprolinase subunit PxpB"/>
    <property type="match status" value="1"/>
</dbReference>
<keyword evidence="3" id="KW-0067">ATP-binding</keyword>
<organism evidence="5 6">
    <name type="scientific">Marinococcus halophilus</name>
    <dbReference type="NCBI Taxonomy" id="1371"/>
    <lineage>
        <taxon>Bacteria</taxon>
        <taxon>Bacillati</taxon>
        <taxon>Bacillota</taxon>
        <taxon>Bacilli</taxon>
        <taxon>Bacillales</taxon>
        <taxon>Bacillaceae</taxon>
        <taxon>Marinococcus</taxon>
    </lineage>
</organism>
<feature type="domain" description="Carboxyltransferase" evidence="4">
    <location>
        <begin position="1"/>
        <end position="202"/>
    </location>
</feature>
<evidence type="ECO:0000313" key="5">
    <source>
        <dbReference type="EMBL" id="GEK60247.1"/>
    </source>
</evidence>
<dbReference type="Pfam" id="PF02682">
    <property type="entry name" value="CT_C_D"/>
    <property type="match status" value="1"/>
</dbReference>
<dbReference type="AlphaFoldDB" id="A0A510YD08"/>
<dbReference type="GO" id="GO:0016787">
    <property type="term" value="F:hydrolase activity"/>
    <property type="evidence" value="ECO:0007669"/>
    <property type="project" value="UniProtKB-KW"/>
</dbReference>
<comment type="caution">
    <text evidence="5">The sequence shown here is derived from an EMBL/GenBank/DDBJ whole genome shotgun (WGS) entry which is preliminary data.</text>
</comment>
<reference evidence="5 6" key="1">
    <citation type="submission" date="2019-07" db="EMBL/GenBank/DDBJ databases">
        <title>Whole genome shotgun sequence of Marinococcus halophilus NBRC 102359.</title>
        <authorList>
            <person name="Hosoyama A."/>
            <person name="Uohara A."/>
            <person name="Ohji S."/>
            <person name="Ichikawa N."/>
        </authorList>
    </citation>
    <scope>NUCLEOTIDE SEQUENCE [LARGE SCALE GENOMIC DNA]</scope>
    <source>
        <strain evidence="5 6">NBRC 102359</strain>
    </source>
</reference>
<dbReference type="GO" id="GO:0005524">
    <property type="term" value="F:ATP binding"/>
    <property type="evidence" value="ECO:0007669"/>
    <property type="project" value="UniProtKB-KW"/>
</dbReference>
<keyword evidence="1" id="KW-0547">Nucleotide-binding</keyword>
<dbReference type="SMART" id="SM00796">
    <property type="entry name" value="AHS1"/>
    <property type="match status" value="1"/>
</dbReference>
<gene>
    <name evidence="5" type="ORF">MHA01_31520</name>
</gene>
<name>A0A510YD08_MARHA</name>
<dbReference type="EMBL" id="BJUN01000037">
    <property type="protein sequence ID" value="GEK60247.1"/>
    <property type="molecule type" value="Genomic_DNA"/>
</dbReference>
<proteinExistence type="predicted"/>
<dbReference type="InterPro" id="IPR003833">
    <property type="entry name" value="CT_C_D"/>
</dbReference>
<evidence type="ECO:0000256" key="2">
    <source>
        <dbReference type="ARBA" id="ARBA00022801"/>
    </source>
</evidence>
<dbReference type="Gene3D" id="2.40.100.10">
    <property type="entry name" value="Cyclophilin-like"/>
    <property type="match status" value="1"/>
</dbReference>
<dbReference type="PANTHER" id="PTHR34698:SF2">
    <property type="entry name" value="5-OXOPROLINASE SUBUNIT B"/>
    <property type="match status" value="1"/>
</dbReference>
<keyword evidence="6" id="KW-1185">Reference proteome</keyword>
<dbReference type="SUPFAM" id="SSF160467">
    <property type="entry name" value="PH0987 N-terminal domain-like"/>
    <property type="match status" value="1"/>
</dbReference>
<dbReference type="STRING" id="1371.GCA_900166605_00728"/>
<dbReference type="PANTHER" id="PTHR34698">
    <property type="entry name" value="5-OXOPROLINASE SUBUNIT B"/>
    <property type="match status" value="1"/>
</dbReference>
<evidence type="ECO:0000259" key="4">
    <source>
        <dbReference type="SMART" id="SM00796"/>
    </source>
</evidence>
<dbReference type="InterPro" id="IPR029000">
    <property type="entry name" value="Cyclophilin-like_dom_sf"/>
</dbReference>
<protein>
    <submittedName>
        <fullName evidence="5">Allophanate hydrolase</fullName>
    </submittedName>
</protein>
<dbReference type="InterPro" id="IPR010016">
    <property type="entry name" value="PxpB"/>
</dbReference>
<evidence type="ECO:0000256" key="1">
    <source>
        <dbReference type="ARBA" id="ARBA00022741"/>
    </source>
</evidence>